<keyword evidence="2" id="KW-1185">Reference proteome</keyword>
<proteinExistence type="predicted"/>
<sequence length="43" mass="5049">DNVEADVVRSMPAMKNTACGWSKWLLRCIFLWPGLPFGLFEWY</sequence>
<gene>
    <name evidence="1" type="ORF">GBAR_LOCUS940</name>
</gene>
<dbReference type="Proteomes" id="UP001174909">
    <property type="component" value="Unassembled WGS sequence"/>
</dbReference>
<protein>
    <submittedName>
        <fullName evidence="1">Uncharacterized protein</fullName>
    </submittedName>
</protein>
<reference evidence="1" key="1">
    <citation type="submission" date="2023-03" db="EMBL/GenBank/DDBJ databases">
        <authorList>
            <person name="Steffen K."/>
            <person name="Cardenas P."/>
        </authorList>
    </citation>
    <scope>NUCLEOTIDE SEQUENCE</scope>
</reference>
<organism evidence="1 2">
    <name type="scientific">Geodia barretti</name>
    <name type="common">Barrett's horny sponge</name>
    <dbReference type="NCBI Taxonomy" id="519541"/>
    <lineage>
        <taxon>Eukaryota</taxon>
        <taxon>Metazoa</taxon>
        <taxon>Porifera</taxon>
        <taxon>Demospongiae</taxon>
        <taxon>Heteroscleromorpha</taxon>
        <taxon>Tetractinellida</taxon>
        <taxon>Astrophorina</taxon>
        <taxon>Geodiidae</taxon>
        <taxon>Geodia</taxon>
    </lineage>
</organism>
<comment type="caution">
    <text evidence="1">The sequence shown here is derived from an EMBL/GenBank/DDBJ whole genome shotgun (WGS) entry which is preliminary data.</text>
</comment>
<dbReference type="EMBL" id="CASHTH010000139">
    <property type="protein sequence ID" value="CAI7992208.1"/>
    <property type="molecule type" value="Genomic_DNA"/>
</dbReference>
<name>A0AA35QU63_GEOBA</name>
<dbReference type="AlphaFoldDB" id="A0AA35QU63"/>
<accession>A0AA35QU63</accession>
<evidence type="ECO:0000313" key="1">
    <source>
        <dbReference type="EMBL" id="CAI7992208.1"/>
    </source>
</evidence>
<evidence type="ECO:0000313" key="2">
    <source>
        <dbReference type="Proteomes" id="UP001174909"/>
    </source>
</evidence>
<feature type="non-terminal residue" evidence="1">
    <location>
        <position position="1"/>
    </location>
</feature>